<evidence type="ECO:0000259" key="4">
    <source>
        <dbReference type="Pfam" id="PF07992"/>
    </source>
</evidence>
<dbReference type="GO" id="GO:0016491">
    <property type="term" value="F:oxidoreductase activity"/>
    <property type="evidence" value="ECO:0007669"/>
    <property type="project" value="UniProtKB-KW"/>
</dbReference>
<keyword evidence="7" id="KW-1185">Reference proteome</keyword>
<protein>
    <recommendedName>
        <fullName evidence="1">Thioredoxin reductase</fullName>
    </recommendedName>
</protein>
<name>A0ABD5LCM2_AGRRD</name>
<evidence type="ECO:0000313" key="8">
    <source>
        <dbReference type="Proteomes" id="UP001438189"/>
    </source>
</evidence>
<dbReference type="Pfam" id="PF07992">
    <property type="entry name" value="Pyr_redox_2"/>
    <property type="match status" value="1"/>
</dbReference>
<dbReference type="SUPFAM" id="SSF51905">
    <property type="entry name" value="FAD/NAD(P)-binding domain"/>
    <property type="match status" value="1"/>
</dbReference>
<accession>A0ABD5LCM2</accession>
<evidence type="ECO:0000313" key="6">
    <source>
        <dbReference type="EMBL" id="MES4989584.1"/>
    </source>
</evidence>
<dbReference type="GeneID" id="92924761"/>
<reference evidence="5 7" key="1">
    <citation type="submission" date="2020-08" db="EMBL/GenBank/DDBJ databases">
        <title>Genomic Encyclopedia of Type Strains, Phase IV (KMG-V): Genome sequencing to study the core and pangenomes of soil and plant-associated prokaryotes.</title>
        <authorList>
            <person name="Whitman W."/>
        </authorList>
    </citation>
    <scope>NUCLEOTIDE SEQUENCE [LARGE SCALE GENOMIC DNA]</scope>
    <source>
        <strain evidence="5 7">SEMIA 461</strain>
    </source>
</reference>
<evidence type="ECO:0000256" key="2">
    <source>
        <dbReference type="ARBA" id="ARBA00022630"/>
    </source>
</evidence>
<evidence type="ECO:0000256" key="3">
    <source>
        <dbReference type="ARBA" id="ARBA00023002"/>
    </source>
</evidence>
<dbReference type="Proteomes" id="UP000534590">
    <property type="component" value="Unassembled WGS sequence"/>
</dbReference>
<dbReference type="InterPro" id="IPR036188">
    <property type="entry name" value="FAD/NAD-bd_sf"/>
</dbReference>
<reference evidence="6 8" key="2">
    <citation type="submission" date="2024-06" db="EMBL/GenBank/DDBJ databases">
        <title>Genome sequencing of Agrobacterium spp. from tobacco in Serbia.</title>
        <authorList>
            <person name="Ilicic R.J."/>
            <person name="Studholme D.J."/>
            <person name="Jelusic A."/>
            <person name="Barac G."/>
            <person name="Bagi F."/>
            <person name="Popovic Milovanovic T."/>
        </authorList>
    </citation>
    <scope>NUCLEOTIDE SEQUENCE [LARGE SCALE GENOMIC DNA]</scope>
    <source>
        <strain evidence="6 8">DA1</strain>
    </source>
</reference>
<dbReference type="PRINTS" id="PR00368">
    <property type="entry name" value="FADPNR"/>
</dbReference>
<sequence length="299" mass="31852">MKFDVIIIGGSYAGLSAALQLGRARKNILMVDAGERRNRFANHSHGFLGQDGKAPGEIIAEARRQIECYPTIKWAEGRVTDAEGSFGDFAIEIDGNRRETADRLILAIGVTDELPGIAGLKERWGSSVFHCPYCHGYELNQEKIGVIAASPLAIHHALMLPDWGETTFFTNGIFEPDADQQMLLAARGVRMETTGIREIAGHADVVLTDGRSIPLAGLFTQPILRITADWIEKLGCAVEEGPMGSTIVTDPMKQTTTRGIFACGDVARPAGSVALAVGDGAMAGAAAHRSILVSGNALG</sequence>
<evidence type="ECO:0000256" key="1">
    <source>
        <dbReference type="ARBA" id="ARBA00018719"/>
    </source>
</evidence>
<dbReference type="PANTHER" id="PTHR48105">
    <property type="entry name" value="THIOREDOXIN REDUCTASE 1-RELATED-RELATED"/>
    <property type="match status" value="1"/>
</dbReference>
<dbReference type="AlphaFoldDB" id="A0ABD5LCM2"/>
<dbReference type="InterPro" id="IPR023753">
    <property type="entry name" value="FAD/NAD-binding_dom"/>
</dbReference>
<evidence type="ECO:0000313" key="5">
    <source>
        <dbReference type="EMBL" id="MBB4490399.1"/>
    </source>
</evidence>
<keyword evidence="2" id="KW-0285">Flavoprotein</keyword>
<dbReference type="EMBL" id="JBETME010000001">
    <property type="protein sequence ID" value="MES4989584.1"/>
    <property type="molecule type" value="Genomic_DNA"/>
</dbReference>
<dbReference type="RefSeq" id="WP_020812476.1">
    <property type="nucleotide sequence ID" value="NZ_JAAQPQ010000003.1"/>
</dbReference>
<comment type="caution">
    <text evidence="6">The sequence shown here is derived from an EMBL/GenBank/DDBJ whole genome shotgun (WGS) entry which is preliminary data.</text>
</comment>
<dbReference type="Proteomes" id="UP001438189">
    <property type="component" value="Unassembled WGS sequence"/>
</dbReference>
<dbReference type="InterPro" id="IPR050097">
    <property type="entry name" value="Ferredoxin-NADP_redctase_2"/>
</dbReference>
<evidence type="ECO:0000313" key="7">
    <source>
        <dbReference type="Proteomes" id="UP000534590"/>
    </source>
</evidence>
<feature type="domain" description="FAD/NAD(P)-binding" evidence="4">
    <location>
        <begin position="3"/>
        <end position="277"/>
    </location>
</feature>
<keyword evidence="3" id="KW-0560">Oxidoreductase</keyword>
<proteinExistence type="predicted"/>
<dbReference type="PRINTS" id="PR00469">
    <property type="entry name" value="PNDRDTASEII"/>
</dbReference>
<gene>
    <name evidence="6" type="ORF">ABVB70_04510</name>
    <name evidence="5" type="ORF">GGE40_002179</name>
</gene>
<dbReference type="EMBL" id="JACIHP010000001">
    <property type="protein sequence ID" value="MBB4490399.1"/>
    <property type="molecule type" value="Genomic_DNA"/>
</dbReference>
<dbReference type="Gene3D" id="3.50.50.60">
    <property type="entry name" value="FAD/NAD(P)-binding domain"/>
    <property type="match status" value="2"/>
</dbReference>
<organism evidence="6 8">
    <name type="scientific">Agrobacterium radiobacter</name>
    <dbReference type="NCBI Taxonomy" id="362"/>
    <lineage>
        <taxon>Bacteria</taxon>
        <taxon>Pseudomonadati</taxon>
        <taxon>Pseudomonadota</taxon>
        <taxon>Alphaproteobacteria</taxon>
        <taxon>Hyphomicrobiales</taxon>
        <taxon>Rhizobiaceae</taxon>
        <taxon>Rhizobium/Agrobacterium group</taxon>
        <taxon>Agrobacterium</taxon>
        <taxon>Agrobacterium tumefaciens complex</taxon>
    </lineage>
</organism>